<evidence type="ECO:0000313" key="1">
    <source>
        <dbReference type="EMBL" id="GAT97580.1"/>
    </source>
</evidence>
<evidence type="ECO:0000313" key="2">
    <source>
        <dbReference type="Proteomes" id="UP000078387"/>
    </source>
</evidence>
<dbReference type="VEuPathDB" id="AmoebaDB:EHI7A_028450"/>
<accession>A0A5K1UWG3</accession>
<dbReference type="Proteomes" id="UP000078387">
    <property type="component" value="Unassembled WGS sequence"/>
</dbReference>
<dbReference type="VEuPathDB" id="AmoebaDB:EHI5A_054630"/>
<name>A0A5K1UWG3_ENTHI</name>
<dbReference type="VEuPathDB" id="AmoebaDB:EHI8A_025650"/>
<organism evidence="1 2">
    <name type="scientific">Entamoeba histolytica</name>
    <dbReference type="NCBI Taxonomy" id="5759"/>
    <lineage>
        <taxon>Eukaryota</taxon>
        <taxon>Amoebozoa</taxon>
        <taxon>Evosea</taxon>
        <taxon>Archamoebae</taxon>
        <taxon>Mastigamoebida</taxon>
        <taxon>Entamoebidae</taxon>
        <taxon>Entamoeba</taxon>
    </lineage>
</organism>
<dbReference type="EMBL" id="BDEQ01000001">
    <property type="protein sequence ID" value="GAT97580.1"/>
    <property type="molecule type" value="Genomic_DNA"/>
</dbReference>
<reference evidence="1 2" key="1">
    <citation type="submission" date="2016-05" db="EMBL/GenBank/DDBJ databases">
        <title>First whole genome sequencing of Entamoeba histolytica HM1:IMSS-clone-6.</title>
        <authorList>
            <person name="Mukherjee Avik.K."/>
            <person name="Izumyama S."/>
            <person name="Nakada-Tsukui K."/>
            <person name="Nozaki T."/>
        </authorList>
    </citation>
    <scope>NUCLEOTIDE SEQUENCE [LARGE SCALE GENOMIC DNA]</scope>
    <source>
        <strain evidence="1 2">HM1:IMSS clone 6</strain>
    </source>
</reference>
<dbReference type="VEuPathDB" id="AmoebaDB:KM1_062620"/>
<dbReference type="AlphaFoldDB" id="A0A5K1UWG3"/>
<proteinExistence type="predicted"/>
<dbReference type="OMA" id="EFHSNCS"/>
<sequence length="204" mass="23376">MQSTTSPQKRPKQQESRVRLEPELYRKLKQLQQKLGFKTLTQLIDYLINEYTKLQQPETKDSIPQNIPSDTFWSRVVHVLMFNGVIDANTLLQGTQNDPFTHNQLRQILIPSQSPQEIQQELQQEHLICLEPRCMECIKQYGDCLNNISSTSTNSSSSTCLGMCPHYQSSSQPCAQGLCYTLSTYFDDSGEFHSSCSCPYQNQL</sequence>
<dbReference type="VEuPathDB" id="AmoebaDB:EHI_120880"/>
<comment type="caution">
    <text evidence="1">The sequence shown here is derived from an EMBL/GenBank/DDBJ whole genome shotgun (WGS) entry which is preliminary data.</text>
</comment>
<gene>
    <name evidence="1" type="ORF">CL6EHI_120880</name>
</gene>
<protein>
    <submittedName>
        <fullName evidence="1">Uncharacterized protein</fullName>
    </submittedName>
</protein>